<proteinExistence type="predicted"/>
<dbReference type="Gene3D" id="3.40.50.10330">
    <property type="entry name" value="Probable inorganic polyphosphate/atp-NAD kinase, domain 1"/>
    <property type="match status" value="1"/>
</dbReference>
<evidence type="ECO:0000256" key="1">
    <source>
        <dbReference type="ARBA" id="ARBA00004308"/>
    </source>
</evidence>
<dbReference type="GO" id="GO:0019722">
    <property type="term" value="P:calcium-mediated signaling"/>
    <property type="evidence" value="ECO:0007669"/>
    <property type="project" value="EnsemblFungi"/>
</dbReference>
<evidence type="ECO:0000256" key="13">
    <source>
        <dbReference type="SAM" id="MobiDB-lite"/>
    </source>
</evidence>
<dbReference type="HOGENOM" id="CLU_013399_0_2_1"/>
<dbReference type="Gene3D" id="2.60.200.40">
    <property type="match status" value="1"/>
</dbReference>
<feature type="compositionally biased region" description="Polar residues" evidence="13">
    <location>
        <begin position="56"/>
        <end position="65"/>
    </location>
</feature>
<keyword evidence="8" id="KW-0564">Palmitate</keyword>
<evidence type="ECO:0000259" key="14">
    <source>
        <dbReference type="PROSITE" id="PS50146"/>
    </source>
</evidence>
<dbReference type="SUPFAM" id="SSF111331">
    <property type="entry name" value="NAD kinase/diacylglycerol kinase-like"/>
    <property type="match status" value="1"/>
</dbReference>
<evidence type="ECO:0000256" key="5">
    <source>
        <dbReference type="ARBA" id="ARBA00022840"/>
    </source>
</evidence>
<keyword evidence="2" id="KW-0808">Transferase</keyword>
<reference evidence="15 16" key="1">
    <citation type="journal article" date="2011" name="Proc. Natl. Acad. Sci. U.S.A.">
        <title>Evolutionary erosion of yeast sex chromosomes by mating-type switching accidents.</title>
        <authorList>
            <person name="Gordon J.L."/>
            <person name="Armisen D."/>
            <person name="Proux-Wera E."/>
            <person name="Oheigeartaigh S.S."/>
            <person name="Byrne K.P."/>
            <person name="Wolfe K.H."/>
        </authorList>
    </citation>
    <scope>NUCLEOTIDE SEQUENCE [LARGE SCALE GENOMIC DNA]</scope>
    <source>
        <strain evidence="16">ATCC 22294 / BCRC 22015 / CBS 2517 / CECT 1963 / NBRC 1671 / NRRL Y-8276</strain>
    </source>
</reference>
<keyword evidence="8" id="KW-0449">Lipoprotein</keyword>
<dbReference type="Pfam" id="PF00781">
    <property type="entry name" value="DAGK_cat"/>
    <property type="match status" value="1"/>
</dbReference>
<feature type="compositionally biased region" description="Low complexity" evidence="13">
    <location>
        <begin position="137"/>
        <end position="147"/>
    </location>
</feature>
<dbReference type="Proteomes" id="UP000005220">
    <property type="component" value="Chromosome 1"/>
</dbReference>
<dbReference type="GO" id="GO:0005794">
    <property type="term" value="C:Golgi apparatus"/>
    <property type="evidence" value="ECO:0007669"/>
    <property type="project" value="EnsemblFungi"/>
</dbReference>
<feature type="region of interest" description="Disordered" evidence="13">
    <location>
        <begin position="39"/>
        <end position="70"/>
    </location>
</feature>
<keyword evidence="4" id="KW-0418">Kinase</keyword>
<dbReference type="GO" id="GO:0008481">
    <property type="term" value="F:sphingosine kinase activity"/>
    <property type="evidence" value="ECO:0007669"/>
    <property type="project" value="UniProtKB-EC"/>
</dbReference>
<comment type="subcellular location">
    <subcellularLocation>
        <location evidence="1">Endomembrane system</location>
    </subcellularLocation>
</comment>
<keyword evidence="6" id="KW-0443">Lipid metabolism</keyword>
<dbReference type="InterPro" id="IPR050187">
    <property type="entry name" value="Lipid_Phosphate_FormReg"/>
</dbReference>
<keyword evidence="3" id="KW-0547">Nucleotide-binding</keyword>
<sequence>MPSPLLDRSKSSGSFASSESNSMSSTFLPEFQFSLNFGRRNNASSSKRESSDDSAQPTDSSRSIMSLTPKSLLKLKSSTKKVKSKDKKVRENNDEGPISLAVLMDDGILIKSRKPTAFELLNTTNNTAVTPSERRSMSSSTTSFRNSTDNENSNYLETASLISCVTCLSENMSNCTSGSSLESSHAQASIVTASTIALNNSDGTEMTESTTHLHNSYSSVNGQIPTNSVVPYSRILNARILDITKSDNKDITKALPIFKSFLRPNQHLVEITFAKPRRHDVIPKRLSLLIENESDNTSALIEEILQRSFRNTKRRRSLLVIVNPFGGKGNAKKIFMRKARPLLQASGFKIDVKYTKYSGHAVQIAQGIDIHKYDTICCASGDGIPHEVINGLYRRKDRVAAFNKLTITQIPCGSGNAMSVSCHWTNNPSYATLSLIKSIEKRVDVMRISQPSYYKDSPRISFLSQTYGIIAESDINTEFIRWMGPARFELGVALKILQRKQYPCDIYVKYCAKSKNELKSYYLQNKKHIQRNFDDCYNEYYDIYDMDENEEENLVTEKLFEVQYPPEGQIPNDWEKIDSEISNNIGIFYTGKMPYMAADTKFFPAALPSDGCMDMVITDSRTPFTRMVPILLALDKGSHVLQPEVLHSKITAYKIVPKVTTNTSQVNGNDATANGDGLFSIDGEKYPKEPLQVEVVPRLVKTLLRNGRFVDTGFDSM</sequence>
<dbReference type="InterPro" id="IPR017438">
    <property type="entry name" value="ATP-NAD_kinase_N"/>
</dbReference>
<keyword evidence="6" id="KW-0746">Sphingolipid metabolism</keyword>
<comment type="catalytic activity">
    <reaction evidence="11">
        <text>(4R)-hydroxysphinganine + ATP = (4R)-hydroxysphinganine 1-phosphate + ADP + H(+)</text>
        <dbReference type="Rhea" id="RHEA:33563"/>
        <dbReference type="ChEBI" id="CHEBI:15378"/>
        <dbReference type="ChEBI" id="CHEBI:30616"/>
        <dbReference type="ChEBI" id="CHEBI:64124"/>
        <dbReference type="ChEBI" id="CHEBI:64795"/>
        <dbReference type="ChEBI" id="CHEBI:456216"/>
        <dbReference type="EC" id="2.7.1.91"/>
    </reaction>
    <physiologicalReaction direction="left-to-right" evidence="11">
        <dbReference type="Rhea" id="RHEA:33564"/>
    </physiologicalReaction>
</comment>
<feature type="compositionally biased region" description="Low complexity" evidence="13">
    <location>
        <begin position="11"/>
        <end position="24"/>
    </location>
</feature>
<dbReference type="GO" id="GO:0009408">
    <property type="term" value="P:response to heat"/>
    <property type="evidence" value="ECO:0007669"/>
    <property type="project" value="EnsemblFungi"/>
</dbReference>
<feature type="region of interest" description="Disordered" evidence="13">
    <location>
        <begin position="1"/>
        <end position="24"/>
    </location>
</feature>
<keyword evidence="5" id="KW-0067">ATP-binding</keyword>
<feature type="region of interest" description="Disordered" evidence="13">
    <location>
        <begin position="129"/>
        <end position="150"/>
    </location>
</feature>
<dbReference type="PANTHER" id="PTHR12358:SF31">
    <property type="entry name" value="ACYLGLYCEROL KINASE, MITOCHONDRIAL"/>
    <property type="match status" value="1"/>
</dbReference>
<dbReference type="InterPro" id="IPR016064">
    <property type="entry name" value="NAD/diacylglycerol_kinase_sf"/>
</dbReference>
<dbReference type="GO" id="GO:0046512">
    <property type="term" value="P:sphingosine biosynthetic process"/>
    <property type="evidence" value="ECO:0007669"/>
    <property type="project" value="TreeGrafter"/>
</dbReference>
<gene>
    <name evidence="15" type="primary">KAFR0A05250</name>
    <name evidence="15" type="ORF">KAFR_0A05250</name>
</gene>
<dbReference type="SMART" id="SM00046">
    <property type="entry name" value="DAGKc"/>
    <property type="match status" value="1"/>
</dbReference>
<dbReference type="InterPro" id="IPR001206">
    <property type="entry name" value="Diacylglycerol_kinase_cat_dom"/>
</dbReference>
<evidence type="ECO:0000256" key="10">
    <source>
        <dbReference type="ARBA" id="ARBA00044037"/>
    </source>
</evidence>
<dbReference type="GeneID" id="13886421"/>
<evidence type="ECO:0000256" key="12">
    <source>
        <dbReference type="ARBA" id="ARBA00052914"/>
    </source>
</evidence>
<dbReference type="GO" id="GO:0016020">
    <property type="term" value="C:membrane"/>
    <property type="evidence" value="ECO:0007669"/>
    <property type="project" value="EnsemblFungi"/>
</dbReference>
<dbReference type="KEGG" id="kaf:KAFR_0A05250"/>
<dbReference type="InParanoid" id="H2ANL0"/>
<evidence type="ECO:0000256" key="2">
    <source>
        <dbReference type="ARBA" id="ARBA00022679"/>
    </source>
</evidence>
<accession>H2ANL0</accession>
<dbReference type="RefSeq" id="XP_003955095.1">
    <property type="nucleotide sequence ID" value="XM_003955046.1"/>
</dbReference>
<evidence type="ECO:0000256" key="11">
    <source>
        <dbReference type="ARBA" id="ARBA00052341"/>
    </source>
</evidence>
<evidence type="ECO:0000313" key="15">
    <source>
        <dbReference type="EMBL" id="CCF55960.1"/>
    </source>
</evidence>
<dbReference type="AlphaFoldDB" id="H2ANL0"/>
<dbReference type="STRING" id="1071382.H2ANL0"/>
<dbReference type="FunFam" id="3.40.50.10330:FF:000005">
    <property type="entry name" value="Sphingosine kinase 2"/>
    <property type="match status" value="1"/>
</dbReference>
<evidence type="ECO:0000256" key="6">
    <source>
        <dbReference type="ARBA" id="ARBA00022919"/>
    </source>
</evidence>
<dbReference type="EMBL" id="HE650821">
    <property type="protein sequence ID" value="CCF55960.1"/>
    <property type="molecule type" value="Genomic_DNA"/>
</dbReference>
<keyword evidence="16" id="KW-1185">Reference proteome</keyword>
<dbReference type="GO" id="GO:0005524">
    <property type="term" value="F:ATP binding"/>
    <property type="evidence" value="ECO:0007669"/>
    <property type="project" value="UniProtKB-KW"/>
</dbReference>
<dbReference type="EC" id="2.7.1.91" evidence="10"/>
<evidence type="ECO:0000256" key="7">
    <source>
        <dbReference type="ARBA" id="ARBA00023136"/>
    </source>
</evidence>
<evidence type="ECO:0000256" key="3">
    <source>
        <dbReference type="ARBA" id="ARBA00022741"/>
    </source>
</evidence>
<organism evidence="15 16">
    <name type="scientific">Kazachstania africana (strain ATCC 22294 / BCRC 22015 / CBS 2517 / CECT 1963 / NBRC 1671 / NRRL Y-8276)</name>
    <name type="common">Yeast</name>
    <name type="synonym">Kluyveromyces africanus</name>
    <dbReference type="NCBI Taxonomy" id="1071382"/>
    <lineage>
        <taxon>Eukaryota</taxon>
        <taxon>Fungi</taxon>
        <taxon>Dikarya</taxon>
        <taxon>Ascomycota</taxon>
        <taxon>Saccharomycotina</taxon>
        <taxon>Saccharomycetes</taxon>
        <taxon>Saccharomycetales</taxon>
        <taxon>Saccharomycetaceae</taxon>
        <taxon>Kazachstania</taxon>
    </lineage>
</organism>
<protein>
    <recommendedName>
        <fullName evidence="10">sphingosine kinase</fullName>
        <ecNumber evidence="10">2.7.1.91</ecNumber>
    </recommendedName>
</protein>
<dbReference type="PANTHER" id="PTHR12358">
    <property type="entry name" value="SPHINGOSINE KINASE"/>
    <property type="match status" value="1"/>
</dbReference>
<comment type="catalytic activity">
    <reaction evidence="9">
        <text>a sphingoid base + ATP = a sphingoid 1-phosphate + ADP + H(+)</text>
        <dbReference type="Rhea" id="RHEA:51496"/>
        <dbReference type="ChEBI" id="CHEBI:15378"/>
        <dbReference type="ChEBI" id="CHEBI:30616"/>
        <dbReference type="ChEBI" id="CHEBI:76941"/>
        <dbReference type="ChEBI" id="CHEBI:84410"/>
        <dbReference type="ChEBI" id="CHEBI:456216"/>
        <dbReference type="EC" id="2.7.1.91"/>
    </reaction>
</comment>
<dbReference type="OrthoDB" id="3853857at2759"/>
<comment type="catalytic activity">
    <reaction evidence="12">
        <text>sphinganine + ATP = sphinganine 1-phosphate + ADP + H(+)</text>
        <dbReference type="Rhea" id="RHEA:15465"/>
        <dbReference type="ChEBI" id="CHEBI:15378"/>
        <dbReference type="ChEBI" id="CHEBI:30616"/>
        <dbReference type="ChEBI" id="CHEBI:57817"/>
        <dbReference type="ChEBI" id="CHEBI:57939"/>
        <dbReference type="ChEBI" id="CHEBI:456216"/>
        <dbReference type="EC" id="2.7.1.91"/>
    </reaction>
    <physiologicalReaction direction="left-to-right" evidence="12">
        <dbReference type="Rhea" id="RHEA:15466"/>
    </physiologicalReaction>
</comment>
<keyword evidence="7" id="KW-0472">Membrane</keyword>
<evidence type="ECO:0000256" key="8">
    <source>
        <dbReference type="ARBA" id="ARBA00023139"/>
    </source>
</evidence>
<name>H2ANL0_KAZAF</name>
<dbReference type="PROSITE" id="PS50146">
    <property type="entry name" value="DAGK"/>
    <property type="match status" value="1"/>
</dbReference>
<dbReference type="eggNOG" id="KOG1116">
    <property type="taxonomic scope" value="Eukaryota"/>
</dbReference>
<evidence type="ECO:0000256" key="4">
    <source>
        <dbReference type="ARBA" id="ARBA00022777"/>
    </source>
</evidence>
<evidence type="ECO:0000313" key="16">
    <source>
        <dbReference type="Proteomes" id="UP000005220"/>
    </source>
</evidence>
<evidence type="ECO:0000256" key="9">
    <source>
        <dbReference type="ARBA" id="ARBA00043822"/>
    </source>
</evidence>
<dbReference type="FunCoup" id="H2ANL0">
    <property type="interactions" value="613"/>
</dbReference>
<feature type="domain" description="DAGKc" evidence="14">
    <location>
        <begin position="313"/>
        <end position="452"/>
    </location>
</feature>